<dbReference type="RefSeq" id="WP_072412780.1">
    <property type="nucleotide sequence ID" value="NZ_FPKW01000030.1"/>
</dbReference>
<organism evidence="1 2">
    <name type="scientific">Chryseobacterium limigenitum</name>
    <dbReference type="NCBI Taxonomy" id="1612149"/>
    <lineage>
        <taxon>Bacteria</taxon>
        <taxon>Pseudomonadati</taxon>
        <taxon>Bacteroidota</taxon>
        <taxon>Flavobacteriia</taxon>
        <taxon>Flavobacteriales</taxon>
        <taxon>Weeksellaceae</taxon>
        <taxon>Chryseobacterium group</taxon>
        <taxon>Chryseobacterium</taxon>
    </lineage>
</organism>
<dbReference type="OrthoDB" id="1264171at2"/>
<dbReference type="AlphaFoldDB" id="A0A1K2IWW2"/>
<sequence length="111" mass="13277">MNKPTAIEKLKAMANEPKDSLKKFLAKEILTHDEPLDFFSLVEKFGMETVYHYEDLDEEVMREFYNTYSAEIIQIQQEDNIQHQTDTERSWYALERTAKKINKDLDLDQER</sequence>
<keyword evidence="2" id="KW-1185">Reference proteome</keyword>
<dbReference type="EMBL" id="FPKW01000030">
    <property type="protein sequence ID" value="SFZ96909.1"/>
    <property type="molecule type" value="Genomic_DNA"/>
</dbReference>
<gene>
    <name evidence="1" type="ORF">SAMN05216324_1303</name>
</gene>
<protein>
    <submittedName>
        <fullName evidence="1">Uncharacterized protein</fullName>
    </submittedName>
</protein>
<name>A0A1K2IWW2_9FLAO</name>
<evidence type="ECO:0000313" key="2">
    <source>
        <dbReference type="Proteomes" id="UP000182034"/>
    </source>
</evidence>
<accession>A0A1K2IWW2</accession>
<evidence type="ECO:0000313" key="1">
    <source>
        <dbReference type="EMBL" id="SFZ96909.1"/>
    </source>
</evidence>
<dbReference type="Proteomes" id="UP000182034">
    <property type="component" value="Unassembled WGS sequence"/>
</dbReference>
<reference evidence="2" key="1">
    <citation type="submission" date="2016-10" db="EMBL/GenBank/DDBJ databases">
        <authorList>
            <person name="Varghese N."/>
            <person name="Submissions S."/>
        </authorList>
    </citation>
    <scope>NUCLEOTIDE SEQUENCE [LARGE SCALE GENOMIC DNA]</scope>
    <source>
        <strain evidence="2">SUR2</strain>
    </source>
</reference>
<proteinExistence type="predicted"/>
<dbReference type="STRING" id="1612149.SAMN05216324_1303"/>